<feature type="transmembrane region" description="Helical" evidence="1">
    <location>
        <begin position="491"/>
        <end position="512"/>
    </location>
</feature>
<feature type="transmembrane region" description="Helical" evidence="1">
    <location>
        <begin position="12"/>
        <end position="36"/>
    </location>
</feature>
<dbReference type="EMBL" id="JANBTW010000067">
    <property type="protein sequence ID" value="KAJ2673576.1"/>
    <property type="molecule type" value="Genomic_DNA"/>
</dbReference>
<keyword evidence="1" id="KW-1133">Transmembrane helix</keyword>
<sequence>MTRSGLIKLLGRLLSIFFWLGALLISGLGIFGLISLHKYLNSAPPSLSRVDTKNHALFVLSWQPTDEYQFKVYTSPLAQATRTNQKKFFETAKEVWATDFTIDDDRYPKFRTKVPVEVPDTGKLYAHIFAQRKDQFTPHPNLTDPFLVQSTQGLVWSKPIYKPMWSSNPVVRYVPEPTASELVTRKGVSWAVVLEDHHYTMQEIMRQPVRVVLAEKINGTLRNSYNPLVLKNTVTQNGWPSQRASGSVDVVLEVEGIRQRWAETKRTMELVVPFLKNATMVSGGTKGARPMVFIGNTLASELISDRGLPAFLRTLWLLFAAWLAALVGGYQLLRFLLPPHTEKWAGVSRTTFIIFTTIYALTLLCTATAVGVGALLNPTTLFVVYLVFAMFEIPWDPRRWGRGEYQRLDVELEAAQGIETYSEPEAPIEQEGQPKPSVELLPIVVDPLEHTVNARLSIDRPALRVLGLSAAPLLITITIIMLIVARPITNAKAFMSVLLLTIARVLQSVGLVPQLLVNSRTEKVPVPILAVCETVVGLLFMAVMWQLQVSSVWSVFYWAYWTCNVVAVVQWIRYRS</sequence>
<organism evidence="2 3">
    <name type="scientific">Coemansia spiralis</name>
    <dbReference type="NCBI Taxonomy" id="417178"/>
    <lineage>
        <taxon>Eukaryota</taxon>
        <taxon>Fungi</taxon>
        <taxon>Fungi incertae sedis</taxon>
        <taxon>Zoopagomycota</taxon>
        <taxon>Kickxellomycotina</taxon>
        <taxon>Kickxellomycetes</taxon>
        <taxon>Kickxellales</taxon>
        <taxon>Kickxellaceae</taxon>
        <taxon>Coemansia</taxon>
    </lineage>
</organism>
<reference evidence="2" key="1">
    <citation type="submission" date="2022-07" db="EMBL/GenBank/DDBJ databases">
        <title>Phylogenomic reconstructions and comparative analyses of Kickxellomycotina fungi.</title>
        <authorList>
            <person name="Reynolds N.K."/>
            <person name="Stajich J.E."/>
            <person name="Barry K."/>
            <person name="Grigoriev I.V."/>
            <person name="Crous P."/>
            <person name="Smith M.E."/>
        </authorList>
    </citation>
    <scope>NUCLEOTIDE SEQUENCE</scope>
    <source>
        <strain evidence="2">NRRL 3115</strain>
    </source>
</reference>
<feature type="transmembrane region" description="Helical" evidence="1">
    <location>
        <begin position="349"/>
        <end position="369"/>
    </location>
</feature>
<keyword evidence="1" id="KW-0472">Membrane</keyword>
<dbReference type="AlphaFoldDB" id="A0A9W8KVD1"/>
<feature type="transmembrane region" description="Helical" evidence="1">
    <location>
        <begin position="465"/>
        <end position="485"/>
    </location>
</feature>
<feature type="transmembrane region" description="Helical" evidence="1">
    <location>
        <begin position="524"/>
        <end position="545"/>
    </location>
</feature>
<dbReference type="OrthoDB" id="378564at2759"/>
<evidence type="ECO:0000313" key="2">
    <source>
        <dbReference type="EMBL" id="KAJ2673576.1"/>
    </source>
</evidence>
<dbReference type="Proteomes" id="UP001151518">
    <property type="component" value="Unassembled WGS sequence"/>
</dbReference>
<feature type="transmembrane region" description="Helical" evidence="1">
    <location>
        <begin position="315"/>
        <end position="337"/>
    </location>
</feature>
<feature type="transmembrane region" description="Helical" evidence="1">
    <location>
        <begin position="551"/>
        <end position="572"/>
    </location>
</feature>
<evidence type="ECO:0000256" key="1">
    <source>
        <dbReference type="SAM" id="Phobius"/>
    </source>
</evidence>
<proteinExistence type="predicted"/>
<comment type="caution">
    <text evidence="2">The sequence shown here is derived from an EMBL/GenBank/DDBJ whole genome shotgun (WGS) entry which is preliminary data.</text>
</comment>
<protein>
    <submittedName>
        <fullName evidence="2">Uncharacterized protein</fullName>
    </submittedName>
</protein>
<name>A0A9W8KVD1_9FUNG</name>
<keyword evidence="1" id="KW-0812">Transmembrane</keyword>
<accession>A0A9W8KVD1</accession>
<feature type="transmembrane region" description="Helical" evidence="1">
    <location>
        <begin position="375"/>
        <end position="395"/>
    </location>
</feature>
<gene>
    <name evidence="2" type="ORF">GGI25_004677</name>
</gene>
<evidence type="ECO:0000313" key="3">
    <source>
        <dbReference type="Proteomes" id="UP001151518"/>
    </source>
</evidence>